<feature type="compositionally biased region" description="Basic and acidic residues" evidence="1">
    <location>
        <begin position="41"/>
        <end position="59"/>
    </location>
</feature>
<keyword evidence="2" id="KW-0812">Transmembrane</keyword>
<comment type="caution">
    <text evidence="3">The sequence shown here is derived from an EMBL/GenBank/DDBJ whole genome shotgun (WGS) entry which is preliminary data.</text>
</comment>
<protein>
    <recommendedName>
        <fullName evidence="5">SMODS and SLOG-associating 2TM effector domain-containing protein</fullName>
    </recommendedName>
</protein>
<organism evidence="3 4">
    <name type="scientific">Lentzea roselyniae</name>
    <dbReference type="NCBI Taxonomy" id="531940"/>
    <lineage>
        <taxon>Bacteria</taxon>
        <taxon>Bacillati</taxon>
        <taxon>Actinomycetota</taxon>
        <taxon>Actinomycetes</taxon>
        <taxon>Pseudonocardiales</taxon>
        <taxon>Pseudonocardiaceae</taxon>
        <taxon>Lentzea</taxon>
    </lineage>
</organism>
<keyword evidence="2" id="KW-0472">Membrane</keyword>
<dbReference type="EMBL" id="BAABBE010000001">
    <property type="protein sequence ID" value="GAA3620831.1"/>
    <property type="molecule type" value="Genomic_DNA"/>
</dbReference>
<feature type="transmembrane region" description="Helical" evidence="2">
    <location>
        <begin position="153"/>
        <end position="169"/>
    </location>
</feature>
<evidence type="ECO:0000313" key="4">
    <source>
        <dbReference type="Proteomes" id="UP001500711"/>
    </source>
</evidence>
<evidence type="ECO:0000256" key="2">
    <source>
        <dbReference type="SAM" id="Phobius"/>
    </source>
</evidence>
<accession>A0ABP6ZVY0</accession>
<gene>
    <name evidence="3" type="ORF">GCM10022267_03730</name>
</gene>
<evidence type="ECO:0000313" key="3">
    <source>
        <dbReference type="EMBL" id="GAA3620831.1"/>
    </source>
</evidence>
<evidence type="ECO:0008006" key="5">
    <source>
        <dbReference type="Google" id="ProtNLM"/>
    </source>
</evidence>
<sequence length="206" mass="22261">MRSDKNDDGFTMRHEATHEAGVVGNLRIFFKTYLVSPASGEIKRNSPERKALDDKHADDDKEEDLAGKSGDSAEIVVMLASPGFVEPAPRRASRANSTTDRDVLGSIVDSYRVRQKDVVRCSRSLHFAVLISLLVLLSGAIGVFFIADPALQVTAGVVSTLSAAFSLYIRTTLLAVKASAEAVLAAQDKQMGQLYNKIHNRRTGGG</sequence>
<keyword evidence="4" id="KW-1185">Reference proteome</keyword>
<dbReference type="RefSeq" id="WP_346127061.1">
    <property type="nucleotide sequence ID" value="NZ_BAABBE010000001.1"/>
</dbReference>
<dbReference type="Proteomes" id="UP001500711">
    <property type="component" value="Unassembled WGS sequence"/>
</dbReference>
<evidence type="ECO:0000256" key="1">
    <source>
        <dbReference type="SAM" id="MobiDB-lite"/>
    </source>
</evidence>
<proteinExistence type="predicted"/>
<keyword evidence="2" id="KW-1133">Transmembrane helix</keyword>
<reference evidence="4" key="1">
    <citation type="journal article" date="2019" name="Int. J. Syst. Evol. Microbiol.">
        <title>The Global Catalogue of Microorganisms (GCM) 10K type strain sequencing project: providing services to taxonomists for standard genome sequencing and annotation.</title>
        <authorList>
            <consortium name="The Broad Institute Genomics Platform"/>
            <consortium name="The Broad Institute Genome Sequencing Center for Infectious Disease"/>
            <person name="Wu L."/>
            <person name="Ma J."/>
        </authorList>
    </citation>
    <scope>NUCLEOTIDE SEQUENCE [LARGE SCALE GENOMIC DNA]</scope>
    <source>
        <strain evidence="4">JCM 17494</strain>
    </source>
</reference>
<name>A0ABP6ZVY0_9PSEU</name>
<feature type="region of interest" description="Disordered" evidence="1">
    <location>
        <begin position="41"/>
        <end position="67"/>
    </location>
</feature>
<feature type="transmembrane region" description="Helical" evidence="2">
    <location>
        <begin position="124"/>
        <end position="147"/>
    </location>
</feature>